<evidence type="ECO:0000256" key="3">
    <source>
        <dbReference type="ARBA" id="ARBA00023004"/>
    </source>
</evidence>
<dbReference type="RefSeq" id="WP_238722173.1">
    <property type="nucleotide sequence ID" value="NZ_JAHQCW010000024.1"/>
</dbReference>
<comment type="caution">
    <text evidence="6">The sequence shown here is derived from an EMBL/GenBank/DDBJ whole genome shotgun (WGS) entry which is preliminary data.</text>
</comment>
<dbReference type="GO" id="GO:0016787">
    <property type="term" value="F:hydrolase activity"/>
    <property type="evidence" value="ECO:0007669"/>
    <property type="project" value="UniProtKB-KW"/>
</dbReference>
<name>A0A949NID2_9FIRM</name>
<dbReference type="InterPro" id="IPR050884">
    <property type="entry name" value="CNP_phosphodiesterase-III"/>
</dbReference>
<evidence type="ECO:0000259" key="5">
    <source>
        <dbReference type="Pfam" id="PF00149"/>
    </source>
</evidence>
<reference evidence="6" key="1">
    <citation type="submission" date="2021-06" db="EMBL/GenBank/DDBJ databases">
        <title>Description of novel taxa of the family Lachnospiraceae.</title>
        <authorList>
            <person name="Chaplin A.V."/>
            <person name="Sokolova S.R."/>
            <person name="Pikina A.P."/>
            <person name="Korzhanova M."/>
            <person name="Belova V."/>
            <person name="Korostin D."/>
            <person name="Efimov B.A."/>
        </authorList>
    </citation>
    <scope>NUCLEOTIDE SEQUENCE</scope>
    <source>
        <strain evidence="6">ASD5720</strain>
    </source>
</reference>
<gene>
    <name evidence="6" type="ORF">KTH89_14455</name>
</gene>
<evidence type="ECO:0000313" key="7">
    <source>
        <dbReference type="Proteomes" id="UP000712157"/>
    </source>
</evidence>
<evidence type="ECO:0000313" key="6">
    <source>
        <dbReference type="EMBL" id="MBU9737745.1"/>
    </source>
</evidence>
<dbReference type="Proteomes" id="UP000712157">
    <property type="component" value="Unassembled WGS sequence"/>
</dbReference>
<dbReference type="GO" id="GO:0046872">
    <property type="term" value="F:metal ion binding"/>
    <property type="evidence" value="ECO:0007669"/>
    <property type="project" value="UniProtKB-KW"/>
</dbReference>
<evidence type="ECO:0000256" key="2">
    <source>
        <dbReference type="ARBA" id="ARBA00022801"/>
    </source>
</evidence>
<evidence type="ECO:0000256" key="1">
    <source>
        <dbReference type="ARBA" id="ARBA00022723"/>
    </source>
</evidence>
<feature type="domain" description="Calcineurin-like phosphoesterase" evidence="5">
    <location>
        <begin position="107"/>
        <end position="308"/>
    </location>
</feature>
<dbReference type="Gene3D" id="3.60.21.10">
    <property type="match status" value="1"/>
</dbReference>
<protein>
    <submittedName>
        <fullName evidence="6">Metallophosphoesterase</fullName>
    </submittedName>
</protein>
<keyword evidence="7" id="KW-1185">Reference proteome</keyword>
<keyword evidence="1" id="KW-0479">Metal-binding</keyword>
<evidence type="ECO:0000256" key="4">
    <source>
        <dbReference type="ARBA" id="ARBA00025742"/>
    </source>
</evidence>
<dbReference type="InterPro" id="IPR029052">
    <property type="entry name" value="Metallo-depent_PP-like"/>
</dbReference>
<accession>A0A949NID2</accession>
<dbReference type="SUPFAM" id="SSF56300">
    <property type="entry name" value="Metallo-dependent phosphatases"/>
    <property type="match status" value="1"/>
</dbReference>
<dbReference type="Pfam" id="PF00149">
    <property type="entry name" value="Metallophos"/>
    <property type="match status" value="1"/>
</dbReference>
<sequence>MNLTVTFQTPGCADSTFIIKAKGGLAATLYWADETAPIEGWSPLAIIPLTPSGQGIFHLTGKRSIPPEATHVLARAIMPDLCRREEFLAPIPTPYRSSFLKKKTSLCVISDLHLTNHPGKIRQALLRASHADLLLLIGDLVNDGLPDQFEMLSHCIQETLPGTPVLPVAGNHDYPISPVPRISEGLSGYPSFQDHLMQRAKEYGLNWNQDPSGAYAVYTGPLKIIGLSAATHWRKLTFQKERQLTFLEQQLSDRTKNELGIIMCHAPLLAHNPQRKPKTAHPYLTKDNALQKILDAQKKFIYLSGHTHLSPNIPAGCAEHESAGSRIYINTGSVRPTDLKTNEPLIPSDWKDGTILDLNITEETIEITTKSIQTGTKYPRAYYRFPLPQ</sequence>
<organism evidence="6 7">
    <name type="scientific">Diplocloster agilis</name>
    <dbReference type="NCBI Taxonomy" id="2850323"/>
    <lineage>
        <taxon>Bacteria</taxon>
        <taxon>Bacillati</taxon>
        <taxon>Bacillota</taxon>
        <taxon>Clostridia</taxon>
        <taxon>Lachnospirales</taxon>
        <taxon>Lachnospiraceae</taxon>
        <taxon>Diplocloster</taxon>
    </lineage>
</organism>
<proteinExistence type="inferred from homology"/>
<dbReference type="PANTHER" id="PTHR42988">
    <property type="entry name" value="PHOSPHOHYDROLASE"/>
    <property type="match status" value="1"/>
</dbReference>
<dbReference type="PANTHER" id="PTHR42988:SF2">
    <property type="entry name" value="CYCLIC NUCLEOTIDE PHOSPHODIESTERASE CBUA0032-RELATED"/>
    <property type="match status" value="1"/>
</dbReference>
<dbReference type="EMBL" id="JAHQCW010000024">
    <property type="protein sequence ID" value="MBU9737745.1"/>
    <property type="molecule type" value="Genomic_DNA"/>
</dbReference>
<dbReference type="InterPro" id="IPR004843">
    <property type="entry name" value="Calcineurin-like_PHP"/>
</dbReference>
<keyword evidence="3" id="KW-0408">Iron</keyword>
<keyword evidence="2" id="KW-0378">Hydrolase</keyword>
<dbReference type="AlphaFoldDB" id="A0A949NID2"/>
<comment type="similarity">
    <text evidence="4">Belongs to the cyclic nucleotide phosphodiesterase class-III family.</text>
</comment>